<keyword evidence="4 6" id="KW-1133">Transmembrane helix</keyword>
<gene>
    <name evidence="7" type="ORF">CANTADRAFT_92475</name>
</gene>
<organism evidence="7 8">
    <name type="scientific">Suhomyces tanzawaensis NRRL Y-17324</name>
    <dbReference type="NCBI Taxonomy" id="984487"/>
    <lineage>
        <taxon>Eukaryota</taxon>
        <taxon>Fungi</taxon>
        <taxon>Dikarya</taxon>
        <taxon>Ascomycota</taxon>
        <taxon>Saccharomycotina</taxon>
        <taxon>Pichiomycetes</taxon>
        <taxon>Debaryomycetaceae</taxon>
        <taxon>Suhomyces</taxon>
    </lineage>
</organism>
<sequence>MFVSNPVKLAARRPVASTKSLLLLLGTTLSTALVFRSVPSISNDVAQLPSHDLHSNVSVSQKVPVKSRFGGQLNYEELTIGSITGLFLGVIAGKLSSVFALLALSSYFLVQFLESRNIIHVPWNSIVQLGKERINLKQLVFEKPSFKFSFALAFLIAAFNI</sequence>
<evidence type="ECO:0000256" key="6">
    <source>
        <dbReference type="SAM" id="Phobius"/>
    </source>
</evidence>
<evidence type="ECO:0000313" key="8">
    <source>
        <dbReference type="Proteomes" id="UP000094285"/>
    </source>
</evidence>
<dbReference type="GO" id="GO:0016020">
    <property type="term" value="C:membrane"/>
    <property type="evidence" value="ECO:0007669"/>
    <property type="project" value="UniProtKB-SubCell"/>
</dbReference>
<protein>
    <recommendedName>
        <fullName evidence="9">FUN14-domain-containing protein</fullName>
    </recommendedName>
</protein>
<keyword evidence="3 6" id="KW-0812">Transmembrane</keyword>
<name>A0A1E4SBR3_9ASCO</name>
<dbReference type="STRING" id="984487.A0A1E4SBR3"/>
<dbReference type="Pfam" id="PF04930">
    <property type="entry name" value="FUN14"/>
    <property type="match status" value="1"/>
</dbReference>
<accession>A0A1E4SBR3</accession>
<evidence type="ECO:0000256" key="5">
    <source>
        <dbReference type="ARBA" id="ARBA00023136"/>
    </source>
</evidence>
<dbReference type="GeneID" id="30986085"/>
<proteinExistence type="inferred from homology"/>
<dbReference type="EMBL" id="KV453917">
    <property type="protein sequence ID" value="ODV76906.1"/>
    <property type="molecule type" value="Genomic_DNA"/>
</dbReference>
<comment type="similarity">
    <text evidence="2">Belongs to the FUN14 family.</text>
</comment>
<dbReference type="RefSeq" id="XP_020062028.1">
    <property type="nucleotide sequence ID" value="XM_020211949.1"/>
</dbReference>
<dbReference type="AlphaFoldDB" id="A0A1E4SBR3"/>
<evidence type="ECO:0000256" key="2">
    <source>
        <dbReference type="ARBA" id="ARBA00009160"/>
    </source>
</evidence>
<evidence type="ECO:0008006" key="9">
    <source>
        <dbReference type="Google" id="ProtNLM"/>
    </source>
</evidence>
<comment type="subcellular location">
    <subcellularLocation>
        <location evidence="1">Membrane</location>
    </subcellularLocation>
</comment>
<evidence type="ECO:0000256" key="3">
    <source>
        <dbReference type="ARBA" id="ARBA00022692"/>
    </source>
</evidence>
<dbReference type="OrthoDB" id="3990500at2759"/>
<evidence type="ECO:0000256" key="1">
    <source>
        <dbReference type="ARBA" id="ARBA00004370"/>
    </source>
</evidence>
<dbReference type="InterPro" id="IPR007014">
    <property type="entry name" value="FUN14"/>
</dbReference>
<dbReference type="Proteomes" id="UP000094285">
    <property type="component" value="Unassembled WGS sequence"/>
</dbReference>
<keyword evidence="5 6" id="KW-0472">Membrane</keyword>
<evidence type="ECO:0000256" key="4">
    <source>
        <dbReference type="ARBA" id="ARBA00022989"/>
    </source>
</evidence>
<evidence type="ECO:0000313" key="7">
    <source>
        <dbReference type="EMBL" id="ODV76906.1"/>
    </source>
</evidence>
<feature type="transmembrane region" description="Helical" evidence="6">
    <location>
        <begin position="86"/>
        <end position="110"/>
    </location>
</feature>
<keyword evidence="8" id="KW-1185">Reference proteome</keyword>
<reference evidence="8" key="1">
    <citation type="submission" date="2016-05" db="EMBL/GenBank/DDBJ databases">
        <title>Comparative genomics of biotechnologically important yeasts.</title>
        <authorList>
            <consortium name="DOE Joint Genome Institute"/>
            <person name="Riley R."/>
            <person name="Haridas S."/>
            <person name="Wolfe K.H."/>
            <person name="Lopes M.R."/>
            <person name="Hittinger C.T."/>
            <person name="Goker M."/>
            <person name="Salamov A."/>
            <person name="Wisecaver J."/>
            <person name="Long T.M."/>
            <person name="Aerts A.L."/>
            <person name="Barry K."/>
            <person name="Choi C."/>
            <person name="Clum A."/>
            <person name="Coughlan A.Y."/>
            <person name="Deshpande S."/>
            <person name="Douglass A.P."/>
            <person name="Hanson S.J."/>
            <person name="Klenk H.-P."/>
            <person name="Labutti K."/>
            <person name="Lapidus A."/>
            <person name="Lindquist E."/>
            <person name="Lipzen A."/>
            <person name="Meier-Kolthoff J.P."/>
            <person name="Ohm R.A."/>
            <person name="Otillar R.P."/>
            <person name="Pangilinan J."/>
            <person name="Peng Y."/>
            <person name="Rokas A."/>
            <person name="Rosa C.A."/>
            <person name="Scheuner C."/>
            <person name="Sibirny A.A."/>
            <person name="Slot J.C."/>
            <person name="Stielow J.B."/>
            <person name="Sun H."/>
            <person name="Kurtzman C.P."/>
            <person name="Blackwell M."/>
            <person name="Grigoriev I.V."/>
            <person name="Jeffries T.W."/>
        </authorList>
    </citation>
    <scope>NUCLEOTIDE SEQUENCE [LARGE SCALE GENOMIC DNA]</scope>
    <source>
        <strain evidence="8">NRRL Y-17324</strain>
    </source>
</reference>